<protein>
    <recommendedName>
        <fullName evidence="4">Pyrroloquinoline-quinone synthase</fullName>
        <ecNumber evidence="4">1.3.3.11</ecNumber>
    </recommendedName>
    <alternativeName>
        <fullName evidence="4">Coenzyme PQQ synthesis protein C</fullName>
    </alternativeName>
    <alternativeName>
        <fullName evidence="4">Pyrroloquinoline quinone biosynthesis protein C</fullName>
    </alternativeName>
</protein>
<evidence type="ECO:0000256" key="2">
    <source>
        <dbReference type="ARBA" id="ARBA00022905"/>
    </source>
</evidence>
<dbReference type="InterPro" id="IPR004305">
    <property type="entry name" value="Thiaminase-2/PQQC"/>
</dbReference>
<name>A0A1Z4LUA5_9CYAN</name>
<evidence type="ECO:0000259" key="5">
    <source>
        <dbReference type="Pfam" id="PF03070"/>
    </source>
</evidence>
<dbReference type="GO" id="GO:0018189">
    <property type="term" value="P:pyrroloquinoline quinone biosynthetic process"/>
    <property type="evidence" value="ECO:0007669"/>
    <property type="project" value="UniProtKB-UniRule"/>
</dbReference>
<dbReference type="HAMAP" id="MF_00654">
    <property type="entry name" value="PQQ_syn_PqqC"/>
    <property type="match status" value="1"/>
</dbReference>
<dbReference type="Gene3D" id="1.20.910.10">
    <property type="entry name" value="Heme oxygenase-like"/>
    <property type="match status" value="1"/>
</dbReference>
<comment type="pathway">
    <text evidence="4">Cofactor biosynthesis; pyrroloquinoline quinone biosynthesis.</text>
</comment>
<comment type="catalytic activity">
    <reaction evidence="4">
        <text>6-(2-amino-2-carboxyethyl)-7,8-dioxo-1,2,3,4,7,8-hexahydroquinoline-2,4-dicarboxylate + 3 O2 = pyrroloquinoline quinone + 2 H2O2 + 2 H2O + H(+)</text>
        <dbReference type="Rhea" id="RHEA:10692"/>
        <dbReference type="ChEBI" id="CHEBI:15377"/>
        <dbReference type="ChEBI" id="CHEBI:15378"/>
        <dbReference type="ChEBI" id="CHEBI:15379"/>
        <dbReference type="ChEBI" id="CHEBI:16240"/>
        <dbReference type="ChEBI" id="CHEBI:58442"/>
        <dbReference type="ChEBI" id="CHEBI:58778"/>
        <dbReference type="EC" id="1.3.3.11"/>
    </reaction>
</comment>
<dbReference type="PANTHER" id="PTHR40279">
    <property type="entry name" value="PQQC-LIKE PROTEIN"/>
    <property type="match status" value="1"/>
</dbReference>
<keyword evidence="3 4" id="KW-0560">Oxidoreductase</keyword>
<comment type="function">
    <text evidence="4">Ring cyclization and eight-electron oxidation of 3a-(2-amino-2-carboxyethyl)-4,5-dioxo-4,5,6,7,8,9-hexahydroquinoline-7,9-dicarboxylic-acid to PQQ.</text>
</comment>
<dbReference type="EMBL" id="AP018227">
    <property type="protein sequence ID" value="BAY84830.1"/>
    <property type="molecule type" value="Genomic_DNA"/>
</dbReference>
<comment type="similarity">
    <text evidence="4">Belongs to the PqqC family.</text>
</comment>
<accession>A0A1Z4LUA5</accession>
<dbReference type="NCBIfam" id="TIGR02111">
    <property type="entry name" value="PQQ_syn_pqqC"/>
    <property type="match status" value="1"/>
</dbReference>
<dbReference type="SUPFAM" id="SSF48613">
    <property type="entry name" value="Heme oxygenase-like"/>
    <property type="match status" value="1"/>
</dbReference>
<feature type="domain" description="Thiaminase-2/PQQC" evidence="5">
    <location>
        <begin position="27"/>
        <end position="228"/>
    </location>
</feature>
<dbReference type="GO" id="GO:0033732">
    <property type="term" value="F:pyrroloquinoline-quinone synthase activity"/>
    <property type="evidence" value="ECO:0007669"/>
    <property type="project" value="UniProtKB-EC"/>
</dbReference>
<evidence type="ECO:0000256" key="1">
    <source>
        <dbReference type="ARBA" id="ARBA00004948"/>
    </source>
</evidence>
<dbReference type="UniPathway" id="UPA00539"/>
<keyword evidence="2 4" id="KW-0884">PQQ biosynthesis</keyword>
<dbReference type="PANTHER" id="PTHR40279:SF3">
    <property type="entry name" value="4-AMINOBENZOATE SYNTHASE"/>
    <property type="match status" value="1"/>
</dbReference>
<reference evidence="6 7" key="1">
    <citation type="submission" date="2017-06" db="EMBL/GenBank/DDBJ databases">
        <title>Genome sequencing of cyanobaciteial culture collection at National Institute for Environmental Studies (NIES).</title>
        <authorList>
            <person name="Hirose Y."/>
            <person name="Shimura Y."/>
            <person name="Fujisawa T."/>
            <person name="Nakamura Y."/>
            <person name="Kawachi M."/>
        </authorList>
    </citation>
    <scope>NUCLEOTIDE SEQUENCE [LARGE SCALE GENOMIC DNA]</scope>
    <source>
        <strain evidence="6 7">NIES-267</strain>
    </source>
</reference>
<dbReference type="AlphaFoldDB" id="A0A1Z4LUA5"/>
<dbReference type="InterPro" id="IPR039068">
    <property type="entry name" value="PqqC-like"/>
</dbReference>
<evidence type="ECO:0000256" key="4">
    <source>
        <dbReference type="HAMAP-Rule" id="MF_00654"/>
    </source>
</evidence>
<dbReference type="OrthoDB" id="9800756at2"/>
<dbReference type="Proteomes" id="UP000218418">
    <property type="component" value="Chromosome"/>
</dbReference>
<sequence>MQLLNQELKKPWTKQEFESVLYSQKSRYHHLHPFHQRMNQGLLTQTEIRNWVANRFYYQKNIPLKDAAILANCPDREVRREWIERIIDHDGRSGDEGGIEAWIQLGKSVGLSPSELLSERHVLPGVRYAVDAYVNFCRNQLWIIAIAASLTELFGPDAIQVRLAALESHYDWIDPTGFEYFRVRLKKAPRDAKYALNLVLQHCTTGDSQEQAVQALAFKCDLLWTQLDAIDKGDTRPAIEE</sequence>
<evidence type="ECO:0000313" key="7">
    <source>
        <dbReference type="Proteomes" id="UP000218418"/>
    </source>
</evidence>
<evidence type="ECO:0000256" key="3">
    <source>
        <dbReference type="ARBA" id="ARBA00023002"/>
    </source>
</evidence>
<evidence type="ECO:0000313" key="6">
    <source>
        <dbReference type="EMBL" id="BAY84830.1"/>
    </source>
</evidence>
<dbReference type="InterPro" id="IPR011845">
    <property type="entry name" value="PqqC"/>
</dbReference>
<dbReference type="Pfam" id="PF03070">
    <property type="entry name" value="TENA_THI-4"/>
    <property type="match status" value="1"/>
</dbReference>
<comment type="pathway">
    <text evidence="1">Cofactor biosynthesis; thiamine diphosphate biosynthesis.</text>
</comment>
<keyword evidence="7" id="KW-1185">Reference proteome</keyword>
<organism evidence="6 7">
    <name type="scientific">Calothrix parasitica NIES-267</name>
    <dbReference type="NCBI Taxonomy" id="1973488"/>
    <lineage>
        <taxon>Bacteria</taxon>
        <taxon>Bacillati</taxon>
        <taxon>Cyanobacteriota</taxon>
        <taxon>Cyanophyceae</taxon>
        <taxon>Nostocales</taxon>
        <taxon>Calotrichaceae</taxon>
        <taxon>Calothrix</taxon>
    </lineage>
</organism>
<proteinExistence type="inferred from homology"/>
<dbReference type="InterPro" id="IPR016084">
    <property type="entry name" value="Haem_Oase-like_multi-hlx"/>
</dbReference>
<dbReference type="EC" id="1.3.3.11" evidence="4"/>
<gene>
    <name evidence="4 6" type="primary">pqqC</name>
    <name evidence="6" type="ORF">NIES267_43270</name>
</gene>